<gene>
    <name evidence="1" type="ORF">FA95DRAFT_1606581</name>
</gene>
<accession>A0ACB8RRZ3</accession>
<evidence type="ECO:0000313" key="1">
    <source>
        <dbReference type="EMBL" id="KAI0046858.1"/>
    </source>
</evidence>
<reference evidence="1" key="2">
    <citation type="journal article" date="2022" name="New Phytol.">
        <title>Evolutionary transition to the ectomycorrhizal habit in the genomes of a hyperdiverse lineage of mushroom-forming fungi.</title>
        <authorList>
            <person name="Looney B."/>
            <person name="Miyauchi S."/>
            <person name="Morin E."/>
            <person name="Drula E."/>
            <person name="Courty P.E."/>
            <person name="Kohler A."/>
            <person name="Kuo A."/>
            <person name="LaButti K."/>
            <person name="Pangilinan J."/>
            <person name="Lipzen A."/>
            <person name="Riley R."/>
            <person name="Andreopoulos W."/>
            <person name="He G."/>
            <person name="Johnson J."/>
            <person name="Nolan M."/>
            <person name="Tritt A."/>
            <person name="Barry K.W."/>
            <person name="Grigoriev I.V."/>
            <person name="Nagy L.G."/>
            <person name="Hibbett D."/>
            <person name="Henrissat B."/>
            <person name="Matheny P.B."/>
            <person name="Labbe J."/>
            <person name="Martin F.M."/>
        </authorList>
    </citation>
    <scope>NUCLEOTIDE SEQUENCE</scope>
    <source>
        <strain evidence="1">FP105234-sp</strain>
    </source>
</reference>
<proteinExistence type="predicted"/>
<dbReference type="Proteomes" id="UP000814033">
    <property type="component" value="Unassembled WGS sequence"/>
</dbReference>
<reference evidence="1" key="1">
    <citation type="submission" date="2021-02" db="EMBL/GenBank/DDBJ databases">
        <authorList>
            <consortium name="DOE Joint Genome Institute"/>
            <person name="Ahrendt S."/>
            <person name="Looney B.P."/>
            <person name="Miyauchi S."/>
            <person name="Morin E."/>
            <person name="Drula E."/>
            <person name="Courty P.E."/>
            <person name="Chicoki N."/>
            <person name="Fauchery L."/>
            <person name="Kohler A."/>
            <person name="Kuo A."/>
            <person name="Labutti K."/>
            <person name="Pangilinan J."/>
            <person name="Lipzen A."/>
            <person name="Riley R."/>
            <person name="Andreopoulos W."/>
            <person name="He G."/>
            <person name="Johnson J."/>
            <person name="Barry K.W."/>
            <person name="Grigoriev I.V."/>
            <person name="Nagy L."/>
            <person name="Hibbett D."/>
            <person name="Henrissat B."/>
            <person name="Matheny P.B."/>
            <person name="Labbe J."/>
            <person name="Martin F."/>
        </authorList>
    </citation>
    <scope>NUCLEOTIDE SEQUENCE</scope>
    <source>
        <strain evidence="1">FP105234-sp</strain>
    </source>
</reference>
<organism evidence="1 2">
    <name type="scientific">Auriscalpium vulgare</name>
    <dbReference type="NCBI Taxonomy" id="40419"/>
    <lineage>
        <taxon>Eukaryota</taxon>
        <taxon>Fungi</taxon>
        <taxon>Dikarya</taxon>
        <taxon>Basidiomycota</taxon>
        <taxon>Agaricomycotina</taxon>
        <taxon>Agaricomycetes</taxon>
        <taxon>Russulales</taxon>
        <taxon>Auriscalpiaceae</taxon>
        <taxon>Auriscalpium</taxon>
    </lineage>
</organism>
<comment type="caution">
    <text evidence="1">The sequence shown here is derived from an EMBL/GenBank/DDBJ whole genome shotgun (WGS) entry which is preliminary data.</text>
</comment>
<dbReference type="EMBL" id="MU275916">
    <property type="protein sequence ID" value="KAI0046858.1"/>
    <property type="molecule type" value="Genomic_DNA"/>
</dbReference>
<sequence>MFTRHVISIPDAQDWTEELHGETLQNVAGIAQRAADRLRALTRLLIVPPNGVFRQLTHLESLVRPCHAPPRAAALRIPRQLRGAGALMVARPSLKNSMAMSLG</sequence>
<protein>
    <submittedName>
        <fullName evidence="1">Uncharacterized protein</fullName>
    </submittedName>
</protein>
<evidence type="ECO:0000313" key="2">
    <source>
        <dbReference type="Proteomes" id="UP000814033"/>
    </source>
</evidence>
<name>A0ACB8RRZ3_9AGAM</name>
<keyword evidence="2" id="KW-1185">Reference proteome</keyword>